<feature type="region of interest" description="Disordered" evidence="1">
    <location>
        <begin position="1"/>
        <end position="205"/>
    </location>
</feature>
<feature type="compositionally biased region" description="Low complexity" evidence="1">
    <location>
        <begin position="164"/>
        <end position="182"/>
    </location>
</feature>
<dbReference type="EMBL" id="FLQS01000051">
    <property type="protein sequence ID" value="SBS78330.1"/>
    <property type="molecule type" value="Genomic_DNA"/>
</dbReference>
<dbReference type="InterPro" id="IPR027417">
    <property type="entry name" value="P-loop_NTPase"/>
</dbReference>
<feature type="domain" description="AAA" evidence="2">
    <location>
        <begin position="267"/>
        <end position="411"/>
    </location>
</feature>
<dbReference type="PANTHER" id="PTHR43384:SF14">
    <property type="entry name" value="ESX-1 SECRETION-ASSOCIATED PROTEIN ESPI"/>
    <property type="match status" value="1"/>
</dbReference>
<protein>
    <recommendedName>
        <fullName evidence="2">AAA domain-containing protein</fullName>
    </recommendedName>
</protein>
<proteinExistence type="predicted"/>
<name>A0A1Y5PLQ5_9MYCO</name>
<feature type="compositionally biased region" description="Basic and acidic residues" evidence="1">
    <location>
        <begin position="96"/>
        <end position="120"/>
    </location>
</feature>
<dbReference type="GO" id="GO:0009898">
    <property type="term" value="C:cytoplasmic side of plasma membrane"/>
    <property type="evidence" value="ECO:0007669"/>
    <property type="project" value="TreeGrafter"/>
</dbReference>
<dbReference type="InterPro" id="IPR025669">
    <property type="entry name" value="AAA_dom"/>
</dbReference>
<dbReference type="GO" id="GO:0005829">
    <property type="term" value="C:cytosol"/>
    <property type="evidence" value="ECO:0007669"/>
    <property type="project" value="TreeGrafter"/>
</dbReference>
<gene>
    <name evidence="3" type="ORF">MHPYR_550019</name>
</gene>
<accession>A0A1Y5PLQ5</accession>
<dbReference type="GO" id="GO:0005524">
    <property type="term" value="F:ATP binding"/>
    <property type="evidence" value="ECO:0007669"/>
    <property type="project" value="TreeGrafter"/>
</dbReference>
<dbReference type="Gene3D" id="3.40.50.300">
    <property type="entry name" value="P-loop containing nucleotide triphosphate hydrolases"/>
    <property type="match status" value="1"/>
</dbReference>
<organism evidence="3">
    <name type="scientific">uncultured Mycobacterium sp</name>
    <dbReference type="NCBI Taxonomy" id="171292"/>
    <lineage>
        <taxon>Bacteria</taxon>
        <taxon>Bacillati</taxon>
        <taxon>Actinomycetota</taxon>
        <taxon>Actinomycetes</taxon>
        <taxon>Mycobacteriales</taxon>
        <taxon>Mycobacteriaceae</taxon>
        <taxon>Mycobacterium</taxon>
        <taxon>environmental samples</taxon>
    </lineage>
</organism>
<dbReference type="InterPro" id="IPR050625">
    <property type="entry name" value="ParA/MinD_ATPase"/>
</dbReference>
<evidence type="ECO:0000256" key="1">
    <source>
        <dbReference type="SAM" id="MobiDB-lite"/>
    </source>
</evidence>
<dbReference type="AlphaFoldDB" id="A0A1Y5PLQ5"/>
<dbReference type="Pfam" id="PF13614">
    <property type="entry name" value="AAA_31"/>
    <property type="match status" value="1"/>
</dbReference>
<sequence>MDPEFTARYLNEQDPDESPPGHGLDREAGIGAEPQVPDAPSLPEPEAPPYQAMPDNWAETTQVVAVSPIAVPPPAPRVDEQRRAPSAPARPAEGVGDYREAGARHRDPSSEYTEGRREHQAPATPPRGFAGPGSADVGQALSGPMVRVPNEFVDYSQGPVAGQRPRSQPFASAPPRAPSAPSNELARSESAPVWDASGSSFADASNAPALRAEDVVAARKLPPEMGWRKAVYLGSAKTVNFGAGPAEQRLREQIDLIKTNIPGNYLIGVVCVRGGVGKTRTTAGVGTAYAIHRKNEPVLAIDANPTYGALGRLIDPTATASIREFLADNNLHSYPMARHYTGKNKPGLEVLGANQNVANPFDLSPEAFKAVLGRVRRFYQLALVDCGPEIEHPVMQAVLSQVDSLIIVGTMNFDGAAAAETTIKWLAARSEYQALLRRSVLVLNDVYNCVDKDFMAKVRETIGQRVGGVTSIPWDKHLRDSPQLDWDALRRETQYAYLDVAAWLAQGFRSGRTALR</sequence>
<evidence type="ECO:0000313" key="3">
    <source>
        <dbReference type="EMBL" id="SBS78330.1"/>
    </source>
</evidence>
<dbReference type="SUPFAM" id="SSF52540">
    <property type="entry name" value="P-loop containing nucleoside triphosphate hydrolases"/>
    <property type="match status" value="1"/>
</dbReference>
<dbReference type="PANTHER" id="PTHR43384">
    <property type="entry name" value="SEPTUM SITE-DETERMINING PROTEIN MIND HOMOLOG, CHLOROPLASTIC-RELATED"/>
    <property type="match status" value="1"/>
</dbReference>
<reference evidence="3" key="1">
    <citation type="submission" date="2016-03" db="EMBL/GenBank/DDBJ databases">
        <authorList>
            <person name="Ploux O."/>
        </authorList>
    </citation>
    <scope>NUCLEOTIDE SEQUENCE</scope>
    <source>
        <strain evidence="3">UC10</strain>
    </source>
</reference>
<dbReference type="GO" id="GO:0016887">
    <property type="term" value="F:ATP hydrolysis activity"/>
    <property type="evidence" value="ECO:0007669"/>
    <property type="project" value="TreeGrafter"/>
</dbReference>
<evidence type="ECO:0000259" key="2">
    <source>
        <dbReference type="Pfam" id="PF13614"/>
    </source>
</evidence>
<dbReference type="GO" id="GO:0051782">
    <property type="term" value="P:negative regulation of cell division"/>
    <property type="evidence" value="ECO:0007669"/>
    <property type="project" value="TreeGrafter"/>
</dbReference>